<protein>
    <submittedName>
        <fullName evidence="3">SpoIIE family protein phosphatase</fullName>
    </submittedName>
</protein>
<evidence type="ECO:0000259" key="2">
    <source>
        <dbReference type="SMART" id="SM00331"/>
    </source>
</evidence>
<dbReference type="PANTHER" id="PTHR43156">
    <property type="entry name" value="STAGE II SPORULATION PROTEIN E-RELATED"/>
    <property type="match status" value="1"/>
</dbReference>
<evidence type="ECO:0000313" key="3">
    <source>
        <dbReference type="EMBL" id="MBI5250353.1"/>
    </source>
</evidence>
<dbReference type="SUPFAM" id="SSF81606">
    <property type="entry name" value="PP2C-like"/>
    <property type="match status" value="1"/>
</dbReference>
<comment type="caution">
    <text evidence="3">The sequence shown here is derived from an EMBL/GenBank/DDBJ whole genome shotgun (WGS) entry which is preliminary data.</text>
</comment>
<dbReference type="GO" id="GO:0016791">
    <property type="term" value="F:phosphatase activity"/>
    <property type="evidence" value="ECO:0007669"/>
    <property type="project" value="TreeGrafter"/>
</dbReference>
<gene>
    <name evidence="3" type="ORF">HY912_12735</name>
</gene>
<dbReference type="PANTHER" id="PTHR43156:SF2">
    <property type="entry name" value="STAGE II SPORULATION PROTEIN E"/>
    <property type="match status" value="1"/>
</dbReference>
<organism evidence="3 4">
    <name type="scientific">Desulfomonile tiedjei</name>
    <dbReference type="NCBI Taxonomy" id="2358"/>
    <lineage>
        <taxon>Bacteria</taxon>
        <taxon>Pseudomonadati</taxon>
        <taxon>Thermodesulfobacteriota</taxon>
        <taxon>Desulfomonilia</taxon>
        <taxon>Desulfomonilales</taxon>
        <taxon>Desulfomonilaceae</taxon>
        <taxon>Desulfomonile</taxon>
    </lineage>
</organism>
<dbReference type="InterPro" id="IPR052016">
    <property type="entry name" value="Bact_Sigma-Reg"/>
</dbReference>
<proteinExistence type="predicted"/>
<dbReference type="Proteomes" id="UP000807825">
    <property type="component" value="Unassembled WGS sequence"/>
</dbReference>
<dbReference type="EMBL" id="JACRDE010000337">
    <property type="protein sequence ID" value="MBI5250353.1"/>
    <property type="molecule type" value="Genomic_DNA"/>
</dbReference>
<dbReference type="InterPro" id="IPR036457">
    <property type="entry name" value="PPM-type-like_dom_sf"/>
</dbReference>
<sequence length="385" mass="42100">MNAPLFIESGGAHICKHGEILCGDSLGVVPIEGGKLMVLSDGLGSGVKANILATLTTKIAMRLMERGLPLEEVVETLTDTLPECKVRKIAYSTFTLLKVMDDGSVYLAEFDNPPTFFLKRGYVSQLKYRDRTIGTRKIREARVHVEPGDWLVTVSDGEIHAGIGGLLNLGWDWEKIAKFLETQVYDEVSAQKVAQILVDQARQLYEGKPGDDTTVGVLKIRPKRFASFMIGPPVKREDDGPVVEHFLSIPGRKIVSGGTTAGILAKMLGKDVVVDLSTMTNKIPPTGKLEGIDLVTEGVHTVNHALEILENMKDLEELVGKRDGASKLAWEFLYADAVNISLGQAINPAHLNPNLPQEMGFKSRSVQAIANILREKGKEVTLEIH</sequence>
<name>A0A9D6V427_9BACT</name>
<accession>A0A9D6V427</accession>
<dbReference type="Gene3D" id="3.60.40.10">
    <property type="entry name" value="PPM-type phosphatase domain"/>
    <property type="match status" value="1"/>
</dbReference>
<dbReference type="Pfam" id="PF07228">
    <property type="entry name" value="SpoIIE"/>
    <property type="match status" value="1"/>
</dbReference>
<evidence type="ECO:0000313" key="4">
    <source>
        <dbReference type="Proteomes" id="UP000807825"/>
    </source>
</evidence>
<evidence type="ECO:0000256" key="1">
    <source>
        <dbReference type="ARBA" id="ARBA00022801"/>
    </source>
</evidence>
<reference evidence="3" key="1">
    <citation type="submission" date="2020-07" db="EMBL/GenBank/DDBJ databases">
        <title>Huge and variable diversity of episymbiotic CPR bacteria and DPANN archaea in groundwater ecosystems.</title>
        <authorList>
            <person name="He C.Y."/>
            <person name="Keren R."/>
            <person name="Whittaker M."/>
            <person name="Farag I.F."/>
            <person name="Doudna J."/>
            <person name="Cate J.H.D."/>
            <person name="Banfield J.F."/>
        </authorList>
    </citation>
    <scope>NUCLEOTIDE SEQUENCE</scope>
    <source>
        <strain evidence="3">NC_groundwater_1664_Pr3_B-0.1um_52_9</strain>
    </source>
</reference>
<dbReference type="InterPro" id="IPR001932">
    <property type="entry name" value="PPM-type_phosphatase-like_dom"/>
</dbReference>
<dbReference type="AlphaFoldDB" id="A0A9D6V427"/>
<feature type="domain" description="PPM-type phosphatase" evidence="2">
    <location>
        <begin position="6"/>
        <end position="220"/>
    </location>
</feature>
<keyword evidence="1" id="KW-0378">Hydrolase</keyword>
<dbReference type="SMART" id="SM00331">
    <property type="entry name" value="PP2C_SIG"/>
    <property type="match status" value="1"/>
</dbReference>